<keyword evidence="1 4" id="KW-0663">Pyridoxal phosphate</keyword>
<feature type="active site" description="Proton acceptor" evidence="3">
    <location>
        <position position="189"/>
    </location>
</feature>
<accession>A0A369ABM0</accession>
<dbReference type="PANTHER" id="PTHR30244">
    <property type="entry name" value="TRANSAMINASE"/>
    <property type="match status" value="1"/>
</dbReference>
<dbReference type="InterPro" id="IPR015424">
    <property type="entry name" value="PyrdxlP-dep_Trfase"/>
</dbReference>
<dbReference type="SUPFAM" id="SSF53383">
    <property type="entry name" value="PLP-dependent transferases"/>
    <property type="match status" value="1"/>
</dbReference>
<dbReference type="Gene3D" id="3.90.1150.10">
    <property type="entry name" value="Aspartate Aminotransferase, domain 1"/>
    <property type="match status" value="1"/>
</dbReference>
<evidence type="ECO:0000256" key="4">
    <source>
        <dbReference type="PIRSR" id="PIRSR000390-2"/>
    </source>
</evidence>
<dbReference type="InterPro" id="IPR000653">
    <property type="entry name" value="DegT/StrS_aminotransferase"/>
</dbReference>
<dbReference type="AlphaFoldDB" id="A0A369ABM0"/>
<name>A0A369ABM0_9FLAO</name>
<dbReference type="InterPro" id="IPR015422">
    <property type="entry name" value="PyrdxlP-dep_Trfase_small"/>
</dbReference>
<dbReference type="GO" id="GO:0000271">
    <property type="term" value="P:polysaccharide biosynthetic process"/>
    <property type="evidence" value="ECO:0007669"/>
    <property type="project" value="TreeGrafter"/>
</dbReference>
<protein>
    <submittedName>
        <fullName evidence="6">dTDP-4-amino-4,6-dideoxygalactose transaminase</fullName>
    </submittedName>
</protein>
<dbReference type="InterPro" id="IPR015421">
    <property type="entry name" value="PyrdxlP-dep_Trfase_major"/>
</dbReference>
<feature type="modified residue" description="N6-(pyridoxal phosphate)lysine" evidence="4">
    <location>
        <position position="189"/>
    </location>
</feature>
<evidence type="ECO:0000256" key="2">
    <source>
        <dbReference type="ARBA" id="ARBA00037999"/>
    </source>
</evidence>
<comment type="caution">
    <text evidence="6">The sequence shown here is derived from an EMBL/GenBank/DDBJ whole genome shotgun (WGS) entry which is preliminary data.</text>
</comment>
<organism evidence="6 7">
    <name type="scientific">Schleiferia thermophila</name>
    <dbReference type="NCBI Taxonomy" id="884107"/>
    <lineage>
        <taxon>Bacteria</taxon>
        <taxon>Pseudomonadati</taxon>
        <taxon>Bacteroidota</taxon>
        <taxon>Flavobacteriia</taxon>
        <taxon>Flavobacteriales</taxon>
        <taxon>Schleiferiaceae</taxon>
        <taxon>Schleiferia</taxon>
    </lineage>
</organism>
<sequence length="378" mass="42600">MISFLPLKDINAQYAQQLKEAAAEVIDSGWYLMGEKVKQFESNLATYIGVKHAIGVANGLDALRLILRAWNELGILNEGDEVIVPANTYIASILAITDNRLKPVLVEPDIHTYNLDIDLVEQHITEKTKAIMVVHLYGQVCWSERLETLVKKYNLKIIEDNAQAIGAVWNGRKTGSLGDAAGLSFYPGKNLGALGDAGAVTTNDDQLADVVRALANYGSRKKYINDYQGLNSRLDEIQAAFLDIKLKYIDQENQQRREIARYYCENIKNPEIILPKHPDFFESDATLSHVWHLFVIRLFQRDQLQKYLNEKGIQTLIHYPIPPHLQTAYSLLGFTRGHYPITEQIADTCISLPIWPGMTLEEQNIVVSAVNQFFSAGK</sequence>
<dbReference type="CDD" id="cd00616">
    <property type="entry name" value="AHBA_syn"/>
    <property type="match status" value="1"/>
</dbReference>
<dbReference type="PIRSF" id="PIRSF000390">
    <property type="entry name" value="PLP_StrS"/>
    <property type="match status" value="1"/>
</dbReference>
<evidence type="ECO:0000313" key="7">
    <source>
        <dbReference type="Proteomes" id="UP000253517"/>
    </source>
</evidence>
<dbReference type="Pfam" id="PF01041">
    <property type="entry name" value="DegT_DnrJ_EryC1"/>
    <property type="match status" value="1"/>
</dbReference>
<evidence type="ECO:0000256" key="3">
    <source>
        <dbReference type="PIRSR" id="PIRSR000390-1"/>
    </source>
</evidence>
<dbReference type="GO" id="GO:0008483">
    <property type="term" value="F:transaminase activity"/>
    <property type="evidence" value="ECO:0007669"/>
    <property type="project" value="TreeGrafter"/>
</dbReference>
<comment type="similarity">
    <text evidence="2 5">Belongs to the DegT/DnrJ/EryC1 family.</text>
</comment>
<dbReference type="Proteomes" id="UP000253517">
    <property type="component" value="Unassembled WGS sequence"/>
</dbReference>
<evidence type="ECO:0000256" key="5">
    <source>
        <dbReference type="RuleBase" id="RU004508"/>
    </source>
</evidence>
<keyword evidence="7" id="KW-1185">Reference proteome</keyword>
<dbReference type="RefSeq" id="WP_114365957.1">
    <property type="nucleotide sequence ID" value="NZ_BHZF01000001.1"/>
</dbReference>
<evidence type="ECO:0000256" key="1">
    <source>
        <dbReference type="ARBA" id="ARBA00022898"/>
    </source>
</evidence>
<gene>
    <name evidence="6" type="ORF">DES35_101984</name>
</gene>
<reference evidence="6 7" key="1">
    <citation type="submission" date="2018-07" db="EMBL/GenBank/DDBJ databases">
        <title>Genomic Encyclopedia of Type Strains, Phase IV (KMG-IV): sequencing the most valuable type-strain genomes for metagenomic binning, comparative biology and taxonomic classification.</title>
        <authorList>
            <person name="Goeker M."/>
        </authorList>
    </citation>
    <scope>NUCLEOTIDE SEQUENCE [LARGE SCALE GENOMIC DNA]</scope>
    <source>
        <strain evidence="6 7">DSM 21410</strain>
    </source>
</reference>
<proteinExistence type="inferred from homology"/>
<dbReference type="PANTHER" id="PTHR30244:SF36">
    <property type="entry name" value="3-OXO-GLUCOSE-6-PHOSPHATE:GLUTAMATE AMINOTRANSFERASE"/>
    <property type="match status" value="1"/>
</dbReference>
<dbReference type="Gene3D" id="3.40.640.10">
    <property type="entry name" value="Type I PLP-dependent aspartate aminotransferase-like (Major domain)"/>
    <property type="match status" value="1"/>
</dbReference>
<dbReference type="EMBL" id="QPJS01000001">
    <property type="protein sequence ID" value="RCX05696.1"/>
    <property type="molecule type" value="Genomic_DNA"/>
</dbReference>
<evidence type="ECO:0000313" key="6">
    <source>
        <dbReference type="EMBL" id="RCX05696.1"/>
    </source>
</evidence>
<dbReference type="GO" id="GO:0030170">
    <property type="term" value="F:pyridoxal phosphate binding"/>
    <property type="evidence" value="ECO:0007669"/>
    <property type="project" value="TreeGrafter"/>
</dbReference>